<dbReference type="PANTHER" id="PTHR12365">
    <property type="entry name" value="SPROUTY"/>
    <property type="match status" value="1"/>
</dbReference>
<dbReference type="Pfam" id="PF05210">
    <property type="entry name" value="Sprouty"/>
    <property type="match status" value="1"/>
</dbReference>
<accession>A0A6S7FNP5</accession>
<dbReference type="OrthoDB" id="5986811at2759"/>
<evidence type="ECO:0000313" key="3">
    <source>
        <dbReference type="Proteomes" id="UP001152795"/>
    </source>
</evidence>
<organism evidence="2 3">
    <name type="scientific">Paramuricea clavata</name>
    <name type="common">Red gorgonian</name>
    <name type="synonym">Violescent sea-whip</name>
    <dbReference type="NCBI Taxonomy" id="317549"/>
    <lineage>
        <taxon>Eukaryota</taxon>
        <taxon>Metazoa</taxon>
        <taxon>Cnidaria</taxon>
        <taxon>Anthozoa</taxon>
        <taxon>Octocorallia</taxon>
        <taxon>Malacalcyonacea</taxon>
        <taxon>Plexauridae</taxon>
        <taxon>Paramuricea</taxon>
    </lineage>
</organism>
<dbReference type="PROSITE" id="PS51227">
    <property type="entry name" value="SPR"/>
    <property type="match status" value="1"/>
</dbReference>
<dbReference type="GO" id="GO:0048513">
    <property type="term" value="P:animal organ development"/>
    <property type="evidence" value="ECO:0007669"/>
    <property type="project" value="TreeGrafter"/>
</dbReference>
<dbReference type="EMBL" id="CACRXK020000122">
    <property type="protein sequence ID" value="CAB3978533.1"/>
    <property type="molecule type" value="Genomic_DNA"/>
</dbReference>
<dbReference type="InterPro" id="IPR007875">
    <property type="entry name" value="Sprouty"/>
</dbReference>
<comment type="caution">
    <text evidence="2">The sequence shown here is derived from an EMBL/GenBank/DDBJ whole genome shotgun (WGS) entry which is preliminary data.</text>
</comment>
<dbReference type="InterPro" id="IPR051192">
    <property type="entry name" value="Sprouty_domain"/>
</dbReference>
<evidence type="ECO:0000313" key="2">
    <source>
        <dbReference type="EMBL" id="CAB3978533.1"/>
    </source>
</evidence>
<name>A0A6S7FNP5_PARCT</name>
<keyword evidence="3" id="KW-1185">Reference proteome</keyword>
<protein>
    <submittedName>
        <fullName evidence="2">Sprouty homolog 2</fullName>
    </submittedName>
</protein>
<reference evidence="2" key="1">
    <citation type="submission" date="2020-04" db="EMBL/GenBank/DDBJ databases">
        <authorList>
            <person name="Alioto T."/>
            <person name="Alioto T."/>
            <person name="Gomez Garrido J."/>
        </authorList>
    </citation>
    <scope>NUCLEOTIDE SEQUENCE</scope>
    <source>
        <strain evidence="2">A484AB</strain>
    </source>
</reference>
<gene>
    <name evidence="2" type="ORF">PACLA_8A075897</name>
</gene>
<proteinExistence type="inferred from homology"/>
<comment type="similarity">
    <text evidence="1">Belongs to the sprouty family.</text>
</comment>
<dbReference type="AlphaFoldDB" id="A0A6S7FNP5"/>
<evidence type="ECO:0000256" key="1">
    <source>
        <dbReference type="ARBA" id="ARBA00010964"/>
    </source>
</evidence>
<dbReference type="Proteomes" id="UP001152795">
    <property type="component" value="Unassembled WGS sequence"/>
</dbReference>
<dbReference type="GO" id="GO:0016020">
    <property type="term" value="C:membrane"/>
    <property type="evidence" value="ECO:0007669"/>
    <property type="project" value="InterPro"/>
</dbReference>
<sequence length="333" mass="37768">MDVLMYALFLLNCRLEIRNKKLKTKITLFTNRSGLLKAALLVNNEIGIPYYIKRSSETKQRGEFNTLFRQDFKDLLTFAFVNHSKFHCVPWIAGLFWQKPSTVANKLKSYDGTGADGNKLKDKTIDYTFIDEYCKVSGPVKTRDEDSKRREPKTNTTAAFGRPKVPFGKFVQQHIGGTSDRPHTTTVQPLADISECQQVQRTSCRNAENHETTPLSDCYSQEDITLECCGHNVETLVDYCTCMFCVKGLLYHCAEDSSCSDNVLDNPCSCSPVNMGCVGRWSMLGLLSVFLPCLMCYPLARGCVGVCKCYKEGESRRKSRTRSVQNRERERLT</sequence>
<dbReference type="GO" id="GO:0046580">
    <property type="term" value="P:negative regulation of Ras protein signal transduction"/>
    <property type="evidence" value="ECO:0007669"/>
    <property type="project" value="TreeGrafter"/>
</dbReference>
<dbReference type="GO" id="GO:0040037">
    <property type="term" value="P:negative regulation of fibroblast growth factor receptor signaling pathway"/>
    <property type="evidence" value="ECO:0007669"/>
    <property type="project" value="TreeGrafter"/>
</dbReference>
<dbReference type="PANTHER" id="PTHR12365:SF7">
    <property type="entry name" value="PROTEIN SPROUTY"/>
    <property type="match status" value="1"/>
</dbReference>
<dbReference type="GO" id="GO:0005829">
    <property type="term" value="C:cytosol"/>
    <property type="evidence" value="ECO:0007669"/>
    <property type="project" value="TreeGrafter"/>
</dbReference>